<evidence type="ECO:0000313" key="2">
    <source>
        <dbReference type="Proteomes" id="UP000325440"/>
    </source>
</evidence>
<dbReference type="Proteomes" id="UP000325440">
    <property type="component" value="Unassembled WGS sequence"/>
</dbReference>
<protein>
    <recommendedName>
        <fullName evidence="3">DUF4485 domain-containing protein</fullName>
    </recommendedName>
</protein>
<dbReference type="OrthoDB" id="6589758at2759"/>
<name>A0A5E4NJQ8_9HEMI</name>
<accession>A0A5E4NJQ8</accession>
<reference evidence="1 2" key="1">
    <citation type="submission" date="2019-08" db="EMBL/GenBank/DDBJ databases">
        <authorList>
            <person name="Alioto T."/>
            <person name="Alioto T."/>
            <person name="Gomez Garrido J."/>
        </authorList>
    </citation>
    <scope>NUCLEOTIDE SEQUENCE [LARGE SCALE GENOMIC DNA]</scope>
</reference>
<dbReference type="AlphaFoldDB" id="A0A5E4NJQ8"/>
<sequence>MTAITDQEFEELLLEAWDRCTDDQSLRTAPVYGRLRKWLAKLSSKCRRGDSDRCQLQYVLCALRANDYACLDKLLDEDIDEPAYSTAAATGCEVAVAKKEEQSVEAKGGTDARLTAALATVDDRISLQQFLREVAAHTCDGGTLLARISTDVLSDFRSFVDNVFSNRVTQIGMVLAREQMSIRDRYTDLESRTMNRAQLALIRVKESMPTFDWNRYATETGYLKGLVVSRCVQDTNSDDADSDDLRGKGLLYQLNWLRSEIDRADCDNHGLQEQHSSLINELATINKKISDVQCKAANDMAILTEELNRLRTKSADQICTIDKLMETIQITMENSKTDSTTNKITCSLDR</sequence>
<evidence type="ECO:0000313" key="1">
    <source>
        <dbReference type="EMBL" id="VVC43977.1"/>
    </source>
</evidence>
<dbReference type="EMBL" id="CABPRJ010002374">
    <property type="protein sequence ID" value="VVC43977.1"/>
    <property type="molecule type" value="Genomic_DNA"/>
</dbReference>
<keyword evidence="2" id="KW-1185">Reference proteome</keyword>
<organism evidence="1 2">
    <name type="scientific">Cinara cedri</name>
    <dbReference type="NCBI Taxonomy" id="506608"/>
    <lineage>
        <taxon>Eukaryota</taxon>
        <taxon>Metazoa</taxon>
        <taxon>Ecdysozoa</taxon>
        <taxon>Arthropoda</taxon>
        <taxon>Hexapoda</taxon>
        <taxon>Insecta</taxon>
        <taxon>Pterygota</taxon>
        <taxon>Neoptera</taxon>
        <taxon>Paraneoptera</taxon>
        <taxon>Hemiptera</taxon>
        <taxon>Sternorrhyncha</taxon>
        <taxon>Aphidomorpha</taxon>
        <taxon>Aphidoidea</taxon>
        <taxon>Aphididae</taxon>
        <taxon>Lachninae</taxon>
        <taxon>Cinara</taxon>
    </lineage>
</organism>
<gene>
    <name evidence="1" type="ORF">CINCED_3A018062</name>
</gene>
<proteinExistence type="predicted"/>
<evidence type="ECO:0008006" key="3">
    <source>
        <dbReference type="Google" id="ProtNLM"/>
    </source>
</evidence>